<sequence>MRLQLVPDACMTAEEDAPRVSTHAGKPYPPPAEVATGGRPRSTRDRDASFEPPGASPGTPQDEEGEISRLRVVASDPDLPLAREAAAGSRVAFEALLRQHYDRIHRIAWRMTGSSADAEDVAQDVCCALVETIATFRGEARFTTWLSGIVINACRDHLRRRQAQERQREGLSVLADLAAPADGRDLYRQSWLASEIGRLPADLRETILLVAGEGLTHAEAGTALGIAETTVSWRLHEARRLVADRP</sequence>
<evidence type="ECO:0000313" key="9">
    <source>
        <dbReference type="Proteomes" id="UP000295122"/>
    </source>
</evidence>
<proteinExistence type="inferred from homology"/>
<reference evidence="8 9" key="1">
    <citation type="submission" date="2019-03" db="EMBL/GenBank/DDBJ databases">
        <title>Genomic Encyclopedia of Type Strains, Phase IV (KMG-IV): sequencing the most valuable type-strain genomes for metagenomic binning, comparative biology and taxonomic classification.</title>
        <authorList>
            <person name="Goeker M."/>
        </authorList>
    </citation>
    <scope>NUCLEOTIDE SEQUENCE [LARGE SCALE GENOMIC DNA]</scope>
    <source>
        <strain evidence="8 9">DSM 25903</strain>
    </source>
</reference>
<evidence type="ECO:0000256" key="3">
    <source>
        <dbReference type="ARBA" id="ARBA00023082"/>
    </source>
</evidence>
<keyword evidence="2" id="KW-0805">Transcription regulation</keyword>
<accession>A0A4V3DXV1</accession>
<dbReference type="NCBIfam" id="TIGR02937">
    <property type="entry name" value="sigma70-ECF"/>
    <property type="match status" value="1"/>
</dbReference>
<feature type="region of interest" description="Disordered" evidence="5">
    <location>
        <begin position="1"/>
        <end position="66"/>
    </location>
</feature>
<feature type="domain" description="RNA polymerase sigma factor 70 region 4 type 2" evidence="7">
    <location>
        <begin position="192"/>
        <end position="240"/>
    </location>
</feature>
<comment type="similarity">
    <text evidence="1">Belongs to the sigma-70 factor family. ECF subfamily.</text>
</comment>
<dbReference type="GO" id="GO:0016987">
    <property type="term" value="F:sigma factor activity"/>
    <property type="evidence" value="ECO:0007669"/>
    <property type="project" value="UniProtKB-KW"/>
</dbReference>
<evidence type="ECO:0000259" key="6">
    <source>
        <dbReference type="Pfam" id="PF04542"/>
    </source>
</evidence>
<dbReference type="SUPFAM" id="SSF88946">
    <property type="entry name" value="Sigma2 domain of RNA polymerase sigma factors"/>
    <property type="match status" value="1"/>
</dbReference>
<dbReference type="InterPro" id="IPR039425">
    <property type="entry name" value="RNA_pol_sigma-70-like"/>
</dbReference>
<dbReference type="CDD" id="cd06171">
    <property type="entry name" value="Sigma70_r4"/>
    <property type="match status" value="1"/>
</dbReference>
<name>A0A4V3DXV1_9HYPH</name>
<dbReference type="Pfam" id="PF04542">
    <property type="entry name" value="Sigma70_r2"/>
    <property type="match status" value="1"/>
</dbReference>
<dbReference type="SUPFAM" id="SSF88659">
    <property type="entry name" value="Sigma3 and sigma4 domains of RNA polymerase sigma factors"/>
    <property type="match status" value="1"/>
</dbReference>
<dbReference type="Pfam" id="PF08281">
    <property type="entry name" value="Sigma70_r4_2"/>
    <property type="match status" value="1"/>
</dbReference>
<dbReference type="GO" id="GO:0006352">
    <property type="term" value="P:DNA-templated transcription initiation"/>
    <property type="evidence" value="ECO:0007669"/>
    <property type="project" value="InterPro"/>
</dbReference>
<keyword evidence="3" id="KW-0731">Sigma factor</keyword>
<keyword evidence="4" id="KW-0804">Transcription</keyword>
<dbReference type="PANTHER" id="PTHR43133">
    <property type="entry name" value="RNA POLYMERASE ECF-TYPE SIGMA FACTO"/>
    <property type="match status" value="1"/>
</dbReference>
<feature type="domain" description="RNA polymerase sigma-70 region 2" evidence="6">
    <location>
        <begin position="96"/>
        <end position="162"/>
    </location>
</feature>
<evidence type="ECO:0000256" key="4">
    <source>
        <dbReference type="ARBA" id="ARBA00023163"/>
    </source>
</evidence>
<dbReference type="InterPro" id="IPR013325">
    <property type="entry name" value="RNA_pol_sigma_r2"/>
</dbReference>
<evidence type="ECO:0000256" key="1">
    <source>
        <dbReference type="ARBA" id="ARBA00010641"/>
    </source>
</evidence>
<dbReference type="GO" id="GO:0003677">
    <property type="term" value="F:DNA binding"/>
    <property type="evidence" value="ECO:0007669"/>
    <property type="project" value="InterPro"/>
</dbReference>
<dbReference type="EMBL" id="SNZR01000013">
    <property type="protein sequence ID" value="TDR89919.1"/>
    <property type="molecule type" value="Genomic_DNA"/>
</dbReference>
<dbReference type="Gene3D" id="1.10.1740.10">
    <property type="match status" value="1"/>
</dbReference>
<comment type="caution">
    <text evidence="8">The sequence shown here is derived from an EMBL/GenBank/DDBJ whole genome shotgun (WGS) entry which is preliminary data.</text>
</comment>
<evidence type="ECO:0000256" key="5">
    <source>
        <dbReference type="SAM" id="MobiDB-lite"/>
    </source>
</evidence>
<evidence type="ECO:0000313" key="8">
    <source>
        <dbReference type="EMBL" id="TDR89919.1"/>
    </source>
</evidence>
<dbReference type="InterPro" id="IPR013324">
    <property type="entry name" value="RNA_pol_sigma_r3/r4-like"/>
</dbReference>
<dbReference type="InterPro" id="IPR014284">
    <property type="entry name" value="RNA_pol_sigma-70_dom"/>
</dbReference>
<gene>
    <name evidence="8" type="ORF">EV668_2755</name>
</gene>
<protein>
    <submittedName>
        <fullName evidence="8">RNA polymerase sigma factor (Sigma-70 family)</fullName>
    </submittedName>
</protein>
<dbReference type="InterPro" id="IPR013249">
    <property type="entry name" value="RNA_pol_sigma70_r4_t2"/>
</dbReference>
<evidence type="ECO:0000256" key="2">
    <source>
        <dbReference type="ARBA" id="ARBA00023015"/>
    </source>
</evidence>
<dbReference type="InterPro" id="IPR036388">
    <property type="entry name" value="WH-like_DNA-bd_sf"/>
</dbReference>
<organism evidence="8 9">
    <name type="scientific">Enterovirga rhinocerotis</name>
    <dbReference type="NCBI Taxonomy" id="1339210"/>
    <lineage>
        <taxon>Bacteria</taxon>
        <taxon>Pseudomonadati</taxon>
        <taxon>Pseudomonadota</taxon>
        <taxon>Alphaproteobacteria</taxon>
        <taxon>Hyphomicrobiales</taxon>
        <taxon>Methylobacteriaceae</taxon>
        <taxon>Enterovirga</taxon>
    </lineage>
</organism>
<dbReference type="AlphaFoldDB" id="A0A4V3DXV1"/>
<keyword evidence="9" id="KW-1185">Reference proteome</keyword>
<evidence type="ECO:0000259" key="7">
    <source>
        <dbReference type="Pfam" id="PF08281"/>
    </source>
</evidence>
<dbReference type="PANTHER" id="PTHR43133:SF46">
    <property type="entry name" value="RNA POLYMERASE SIGMA-70 FACTOR ECF SUBFAMILY"/>
    <property type="match status" value="1"/>
</dbReference>
<dbReference type="Gene3D" id="1.10.10.10">
    <property type="entry name" value="Winged helix-like DNA-binding domain superfamily/Winged helix DNA-binding domain"/>
    <property type="match status" value="1"/>
</dbReference>
<dbReference type="InterPro" id="IPR007627">
    <property type="entry name" value="RNA_pol_sigma70_r2"/>
</dbReference>
<dbReference type="Proteomes" id="UP000295122">
    <property type="component" value="Unassembled WGS sequence"/>
</dbReference>